<name>A0ACC2BYZ1_DIPCM</name>
<dbReference type="Proteomes" id="UP001162992">
    <property type="component" value="Chromosome 12"/>
</dbReference>
<dbReference type="EMBL" id="CM055103">
    <property type="protein sequence ID" value="KAJ7534971.1"/>
    <property type="molecule type" value="Genomic_DNA"/>
</dbReference>
<evidence type="ECO:0000313" key="2">
    <source>
        <dbReference type="Proteomes" id="UP001162992"/>
    </source>
</evidence>
<reference evidence="2" key="1">
    <citation type="journal article" date="2024" name="Proc. Natl. Acad. Sci. U.S.A.">
        <title>Extraordinary preservation of gene collinearity over three hundred million years revealed in homosporous lycophytes.</title>
        <authorList>
            <person name="Li C."/>
            <person name="Wickell D."/>
            <person name="Kuo L.Y."/>
            <person name="Chen X."/>
            <person name="Nie B."/>
            <person name="Liao X."/>
            <person name="Peng D."/>
            <person name="Ji J."/>
            <person name="Jenkins J."/>
            <person name="Williams M."/>
            <person name="Shu S."/>
            <person name="Plott C."/>
            <person name="Barry K."/>
            <person name="Rajasekar S."/>
            <person name="Grimwood J."/>
            <person name="Han X."/>
            <person name="Sun S."/>
            <person name="Hou Z."/>
            <person name="He W."/>
            <person name="Dai G."/>
            <person name="Sun C."/>
            <person name="Schmutz J."/>
            <person name="Leebens-Mack J.H."/>
            <person name="Li F.W."/>
            <person name="Wang L."/>
        </authorList>
    </citation>
    <scope>NUCLEOTIDE SEQUENCE [LARGE SCALE GENOMIC DNA]</scope>
    <source>
        <strain evidence="2">cv. PW_Plant_1</strain>
    </source>
</reference>
<protein>
    <submittedName>
        <fullName evidence="1">Uncharacterized protein</fullName>
    </submittedName>
</protein>
<gene>
    <name evidence="1" type="ORF">O6H91_12G013100</name>
</gene>
<evidence type="ECO:0000313" key="1">
    <source>
        <dbReference type="EMBL" id="KAJ7534971.1"/>
    </source>
</evidence>
<organism evidence="1 2">
    <name type="scientific">Diphasiastrum complanatum</name>
    <name type="common">Issler's clubmoss</name>
    <name type="synonym">Lycopodium complanatum</name>
    <dbReference type="NCBI Taxonomy" id="34168"/>
    <lineage>
        <taxon>Eukaryota</taxon>
        <taxon>Viridiplantae</taxon>
        <taxon>Streptophyta</taxon>
        <taxon>Embryophyta</taxon>
        <taxon>Tracheophyta</taxon>
        <taxon>Lycopodiopsida</taxon>
        <taxon>Lycopodiales</taxon>
        <taxon>Lycopodiaceae</taxon>
        <taxon>Lycopodioideae</taxon>
        <taxon>Diphasiastrum</taxon>
    </lineage>
</organism>
<accession>A0ACC2BYZ1</accession>
<comment type="caution">
    <text evidence="1">The sequence shown here is derived from an EMBL/GenBank/DDBJ whole genome shotgun (WGS) entry which is preliminary data.</text>
</comment>
<sequence>MCPENYCRPCGFLLGLPFALLSMLLTFIGILSWVFATLLICICPCCICVAALVNFALGLIKTPLNVIRLFTNQCPC</sequence>
<keyword evidence="2" id="KW-1185">Reference proteome</keyword>
<proteinExistence type="predicted"/>